<dbReference type="PANTHER" id="PTHR33144:SF16">
    <property type="entry name" value="OS02G0129000 PROTEIN"/>
    <property type="match status" value="1"/>
</dbReference>
<feature type="region of interest" description="Disordered" evidence="1">
    <location>
        <begin position="16"/>
        <end position="52"/>
    </location>
</feature>
<evidence type="ECO:0008006" key="5">
    <source>
        <dbReference type="Google" id="ProtNLM"/>
    </source>
</evidence>
<name>G7K958_MEDTR</name>
<evidence type="ECO:0000313" key="4">
    <source>
        <dbReference type="Proteomes" id="UP000002051"/>
    </source>
</evidence>
<feature type="compositionally biased region" description="Basic and acidic residues" evidence="1">
    <location>
        <begin position="23"/>
        <end position="32"/>
    </location>
</feature>
<reference evidence="2 4" key="1">
    <citation type="journal article" date="2011" name="Nature">
        <title>The Medicago genome provides insight into the evolution of rhizobial symbioses.</title>
        <authorList>
            <person name="Young N.D."/>
            <person name="Debelle F."/>
            <person name="Oldroyd G.E."/>
            <person name="Geurts R."/>
            <person name="Cannon S.B."/>
            <person name="Udvardi M.K."/>
            <person name="Benedito V.A."/>
            <person name="Mayer K.F."/>
            <person name="Gouzy J."/>
            <person name="Schoof H."/>
            <person name="Van de Peer Y."/>
            <person name="Proost S."/>
            <person name="Cook D.R."/>
            <person name="Meyers B.C."/>
            <person name="Spannagl M."/>
            <person name="Cheung F."/>
            <person name="De Mita S."/>
            <person name="Krishnakumar V."/>
            <person name="Gundlach H."/>
            <person name="Zhou S."/>
            <person name="Mudge J."/>
            <person name="Bharti A.K."/>
            <person name="Murray J.D."/>
            <person name="Naoumkina M.A."/>
            <person name="Rosen B."/>
            <person name="Silverstein K.A."/>
            <person name="Tang H."/>
            <person name="Rombauts S."/>
            <person name="Zhao P.X."/>
            <person name="Zhou P."/>
            <person name="Barbe V."/>
            <person name="Bardou P."/>
            <person name="Bechner M."/>
            <person name="Bellec A."/>
            <person name="Berger A."/>
            <person name="Berges H."/>
            <person name="Bidwell S."/>
            <person name="Bisseling T."/>
            <person name="Choisne N."/>
            <person name="Couloux A."/>
            <person name="Denny R."/>
            <person name="Deshpande S."/>
            <person name="Dai X."/>
            <person name="Doyle J.J."/>
            <person name="Dudez A.M."/>
            <person name="Farmer A.D."/>
            <person name="Fouteau S."/>
            <person name="Franken C."/>
            <person name="Gibelin C."/>
            <person name="Gish J."/>
            <person name="Goldstein S."/>
            <person name="Gonzalez A.J."/>
            <person name="Green P.J."/>
            <person name="Hallab A."/>
            <person name="Hartog M."/>
            <person name="Hua A."/>
            <person name="Humphray S.J."/>
            <person name="Jeong D.H."/>
            <person name="Jing Y."/>
            <person name="Jocker A."/>
            <person name="Kenton S.M."/>
            <person name="Kim D.J."/>
            <person name="Klee K."/>
            <person name="Lai H."/>
            <person name="Lang C."/>
            <person name="Lin S."/>
            <person name="Macmil S.L."/>
            <person name="Magdelenat G."/>
            <person name="Matthews L."/>
            <person name="McCorrison J."/>
            <person name="Monaghan E.L."/>
            <person name="Mun J.H."/>
            <person name="Najar F.Z."/>
            <person name="Nicholson C."/>
            <person name="Noirot C."/>
            <person name="O'Bleness M."/>
            <person name="Paule C.R."/>
            <person name="Poulain J."/>
            <person name="Prion F."/>
            <person name="Qin B."/>
            <person name="Qu C."/>
            <person name="Retzel E.F."/>
            <person name="Riddle C."/>
            <person name="Sallet E."/>
            <person name="Samain S."/>
            <person name="Samson N."/>
            <person name="Sanders I."/>
            <person name="Saurat O."/>
            <person name="Scarpelli C."/>
            <person name="Schiex T."/>
            <person name="Segurens B."/>
            <person name="Severin A.J."/>
            <person name="Sherrier D.J."/>
            <person name="Shi R."/>
            <person name="Sims S."/>
            <person name="Singer S.R."/>
            <person name="Sinharoy S."/>
            <person name="Sterck L."/>
            <person name="Viollet A."/>
            <person name="Wang B.B."/>
            <person name="Wang K."/>
            <person name="Wang M."/>
            <person name="Wang X."/>
            <person name="Warfsmann J."/>
            <person name="Weissenbach J."/>
            <person name="White D.D."/>
            <person name="White J.D."/>
            <person name="Wiley G.B."/>
            <person name="Wincker P."/>
            <person name="Xing Y."/>
            <person name="Yang L."/>
            <person name="Yao Z."/>
            <person name="Ying F."/>
            <person name="Zhai J."/>
            <person name="Zhou L."/>
            <person name="Zuber A."/>
            <person name="Denarie J."/>
            <person name="Dixon R.A."/>
            <person name="May G.D."/>
            <person name="Schwartz D.C."/>
            <person name="Rogers J."/>
            <person name="Quetier F."/>
            <person name="Town C.D."/>
            <person name="Roe B.A."/>
        </authorList>
    </citation>
    <scope>NUCLEOTIDE SEQUENCE [LARGE SCALE GENOMIC DNA]</scope>
    <source>
        <strain evidence="2">A17</strain>
        <strain evidence="3 4">cv. Jemalong A17</strain>
    </source>
</reference>
<evidence type="ECO:0000313" key="2">
    <source>
        <dbReference type="EMBL" id="AES97880.2"/>
    </source>
</evidence>
<dbReference type="HOGENOM" id="CLU_853566_0_0_1"/>
<reference evidence="3" key="3">
    <citation type="submission" date="2015-04" db="UniProtKB">
        <authorList>
            <consortium name="EnsemblPlants"/>
        </authorList>
    </citation>
    <scope>IDENTIFICATION</scope>
    <source>
        <strain evidence="3">cv. Jemalong A17</strain>
    </source>
</reference>
<dbReference type="EMBL" id="CM001221">
    <property type="protein sequence ID" value="AES97880.2"/>
    <property type="molecule type" value="Genomic_DNA"/>
</dbReference>
<organism evidence="2 4">
    <name type="scientific">Medicago truncatula</name>
    <name type="common">Barrel medic</name>
    <name type="synonym">Medicago tribuloides</name>
    <dbReference type="NCBI Taxonomy" id="3880"/>
    <lineage>
        <taxon>Eukaryota</taxon>
        <taxon>Viridiplantae</taxon>
        <taxon>Streptophyta</taxon>
        <taxon>Embryophyta</taxon>
        <taxon>Tracheophyta</taxon>
        <taxon>Spermatophyta</taxon>
        <taxon>Magnoliopsida</taxon>
        <taxon>eudicotyledons</taxon>
        <taxon>Gunneridae</taxon>
        <taxon>Pentapetalae</taxon>
        <taxon>rosids</taxon>
        <taxon>fabids</taxon>
        <taxon>Fabales</taxon>
        <taxon>Fabaceae</taxon>
        <taxon>Papilionoideae</taxon>
        <taxon>50 kb inversion clade</taxon>
        <taxon>NPAAA clade</taxon>
        <taxon>Hologalegina</taxon>
        <taxon>IRL clade</taxon>
        <taxon>Trifolieae</taxon>
        <taxon>Medicago</taxon>
    </lineage>
</organism>
<proteinExistence type="predicted"/>
<dbReference type="EnsemblPlants" id="AES97880">
    <property type="protein sequence ID" value="AES97880"/>
    <property type="gene ID" value="MTR_5g061300"/>
</dbReference>
<accession>A0A0C3XLJ4</accession>
<reference evidence="2 4" key="2">
    <citation type="journal article" date="2014" name="BMC Genomics">
        <title>An improved genome release (version Mt4.0) for the model legume Medicago truncatula.</title>
        <authorList>
            <person name="Tang H."/>
            <person name="Krishnakumar V."/>
            <person name="Bidwell S."/>
            <person name="Rosen B."/>
            <person name="Chan A."/>
            <person name="Zhou S."/>
            <person name="Gentzbittel L."/>
            <person name="Childs K.L."/>
            <person name="Yandell M."/>
            <person name="Gundlach H."/>
            <person name="Mayer K.F."/>
            <person name="Schwartz D.C."/>
            <person name="Town C.D."/>
        </authorList>
    </citation>
    <scope>GENOME REANNOTATION</scope>
    <source>
        <strain evidence="3 4">cv. Jemalong A17</strain>
    </source>
</reference>
<dbReference type="PaxDb" id="3880-AES97880"/>
<gene>
    <name evidence="2" type="ordered locus">MTR_5g061300</name>
</gene>
<dbReference type="AlphaFoldDB" id="G7K958"/>
<dbReference type="STRING" id="3880.G7K958"/>
<dbReference type="eggNOG" id="KOG0987">
    <property type="taxonomic scope" value="Eukaryota"/>
</dbReference>
<dbReference type="Proteomes" id="UP000002051">
    <property type="component" value="Chromosome 5"/>
</dbReference>
<accession>G7K958</accession>
<sequence>MEKNREATFTLALVKNQPLSGKNRVEDSREPVVNEEEENTNREEEQGISQRKTRGRTLCKKIHARTFEERVEVTYNDVDQPIGPTKKVVSDLSLFLGTLARNSTFCPLKYTNWSGMPEKNKNRVWRYANRKFILSVEARDWVETTVRDAWRRYKYKIKQHHFLKYPNMTERLKHRPPKVPIAHFRALCEFWSKEPIQALAESNARNRAQLKWLHRMGPQNFSLTREKLSQLQEMVEKKGSDTEAFKAVMGKERPGRLRCYGRTVTKTSLKRKQVINEDAVQDDIDEEEDVDDEFLEDEFLEDNLSDEFQEDDIDDEFQEDDLDDEI</sequence>
<feature type="region of interest" description="Disordered" evidence="1">
    <location>
        <begin position="301"/>
        <end position="326"/>
    </location>
</feature>
<evidence type="ECO:0000313" key="3">
    <source>
        <dbReference type="EnsemblPlants" id="AES97880"/>
    </source>
</evidence>
<protein>
    <recommendedName>
        <fullName evidence="5">Transposase, Ptta/En/Spm, plant</fullName>
    </recommendedName>
</protein>
<evidence type="ECO:0000256" key="1">
    <source>
        <dbReference type="SAM" id="MobiDB-lite"/>
    </source>
</evidence>
<dbReference type="PANTHER" id="PTHR33144">
    <property type="entry name" value="OS10G0409366 PROTEIN-RELATED"/>
    <property type="match status" value="1"/>
</dbReference>
<keyword evidence="4" id="KW-1185">Reference proteome</keyword>